<reference evidence="1 2" key="1">
    <citation type="submission" date="2019-11" db="EMBL/GenBank/DDBJ databases">
        <authorList>
            <person name="Holert J."/>
        </authorList>
    </citation>
    <scope>NUCLEOTIDE SEQUENCE [LARGE SCALE GENOMIC DNA]</scope>
    <source>
        <strain evidence="1">BC8_1</strain>
    </source>
</reference>
<name>A0A5S9R7M0_MYCVN</name>
<organism evidence="1 2">
    <name type="scientific">Mycolicibacterium vanbaalenii</name>
    <name type="common">Mycobacterium vanbaalenii</name>
    <dbReference type="NCBI Taxonomy" id="110539"/>
    <lineage>
        <taxon>Bacteria</taxon>
        <taxon>Bacillati</taxon>
        <taxon>Actinomycetota</taxon>
        <taxon>Actinomycetes</taxon>
        <taxon>Mycobacteriales</taxon>
        <taxon>Mycobacteriaceae</taxon>
        <taxon>Mycolicibacterium</taxon>
    </lineage>
</organism>
<proteinExistence type="predicted"/>
<protein>
    <submittedName>
        <fullName evidence="1">Uncharacterized protein</fullName>
    </submittedName>
</protein>
<dbReference type="AlphaFoldDB" id="A0A5S9R7M0"/>
<dbReference type="Proteomes" id="UP000430146">
    <property type="component" value="Unassembled WGS sequence"/>
</dbReference>
<evidence type="ECO:0000313" key="1">
    <source>
        <dbReference type="EMBL" id="CAA0134001.1"/>
    </source>
</evidence>
<dbReference type="EMBL" id="CACSIP010000051">
    <property type="protein sequence ID" value="CAA0134001.1"/>
    <property type="molecule type" value="Genomic_DNA"/>
</dbReference>
<keyword evidence="2" id="KW-1185">Reference proteome</keyword>
<accession>A0A5S9R7M0</accession>
<sequence length="75" mass="8404">MVGDILDGRQLVVVRQQRRTAKLDEPAHLGGPLRVTVDAGETPRTIDDAAHQMVSGHLFGHRHSRLLHFLEVFDL</sequence>
<evidence type="ECO:0000313" key="2">
    <source>
        <dbReference type="Proteomes" id="UP000430146"/>
    </source>
</evidence>
<gene>
    <name evidence="1" type="ORF">AELLOGFF_06269</name>
</gene>